<dbReference type="GO" id="GO:0046914">
    <property type="term" value="F:transition metal ion binding"/>
    <property type="evidence" value="ECO:0007669"/>
    <property type="project" value="InterPro"/>
</dbReference>
<dbReference type="Pfam" id="PF04023">
    <property type="entry name" value="FeoA"/>
    <property type="match status" value="1"/>
</dbReference>
<dbReference type="InterPro" id="IPR007167">
    <property type="entry name" value="Fe-transptr_FeoA-like"/>
</dbReference>
<name>A0A9D2L9M6_9FIRM</name>
<dbReference type="Proteomes" id="UP000886804">
    <property type="component" value="Unassembled WGS sequence"/>
</dbReference>
<evidence type="ECO:0000313" key="3">
    <source>
        <dbReference type="Proteomes" id="UP000886804"/>
    </source>
</evidence>
<dbReference type="InterPro" id="IPR038157">
    <property type="entry name" value="FeoA_core_dom"/>
</dbReference>
<sequence length="70" mass="7679">MDSLANAKAGDVCTIKWMLGNLQALELIRGYDIKEGSQVQVIQKTLHDVVIGTDRVRLAIGSDVAERIKI</sequence>
<dbReference type="Gene3D" id="2.30.30.90">
    <property type="match status" value="1"/>
</dbReference>
<reference evidence="2" key="1">
    <citation type="journal article" date="2021" name="PeerJ">
        <title>Extensive microbial diversity within the chicken gut microbiome revealed by metagenomics and culture.</title>
        <authorList>
            <person name="Gilroy R."/>
            <person name="Ravi A."/>
            <person name="Getino M."/>
            <person name="Pursley I."/>
            <person name="Horton D.L."/>
            <person name="Alikhan N.F."/>
            <person name="Baker D."/>
            <person name="Gharbi K."/>
            <person name="Hall N."/>
            <person name="Watson M."/>
            <person name="Adriaenssens E.M."/>
            <person name="Foster-Nyarko E."/>
            <person name="Jarju S."/>
            <person name="Secka A."/>
            <person name="Antonio M."/>
            <person name="Oren A."/>
            <person name="Chaudhuri R.R."/>
            <person name="La Ragione R."/>
            <person name="Hildebrand F."/>
            <person name="Pallen M.J."/>
        </authorList>
    </citation>
    <scope>NUCLEOTIDE SEQUENCE</scope>
    <source>
        <strain evidence="2">CHK188-4685</strain>
    </source>
</reference>
<dbReference type="EMBL" id="DWYS01000143">
    <property type="protein sequence ID" value="HJB08567.1"/>
    <property type="molecule type" value="Genomic_DNA"/>
</dbReference>
<dbReference type="AlphaFoldDB" id="A0A9D2L9M6"/>
<reference evidence="2" key="2">
    <citation type="submission" date="2021-04" db="EMBL/GenBank/DDBJ databases">
        <authorList>
            <person name="Gilroy R."/>
        </authorList>
    </citation>
    <scope>NUCLEOTIDE SEQUENCE</scope>
    <source>
        <strain evidence="2">CHK188-4685</strain>
    </source>
</reference>
<accession>A0A9D2L9M6</accession>
<evidence type="ECO:0000259" key="1">
    <source>
        <dbReference type="Pfam" id="PF04023"/>
    </source>
</evidence>
<comment type="caution">
    <text evidence="2">The sequence shown here is derived from an EMBL/GenBank/DDBJ whole genome shotgun (WGS) entry which is preliminary data.</text>
</comment>
<proteinExistence type="predicted"/>
<protein>
    <submittedName>
        <fullName evidence="2">Ferrous iron transport protein A</fullName>
    </submittedName>
</protein>
<organism evidence="2 3">
    <name type="scientific">Candidatus Enterocloster faecavium</name>
    <dbReference type="NCBI Taxonomy" id="2838560"/>
    <lineage>
        <taxon>Bacteria</taxon>
        <taxon>Bacillati</taxon>
        <taxon>Bacillota</taxon>
        <taxon>Clostridia</taxon>
        <taxon>Lachnospirales</taxon>
        <taxon>Lachnospiraceae</taxon>
        <taxon>Enterocloster</taxon>
    </lineage>
</organism>
<evidence type="ECO:0000313" key="2">
    <source>
        <dbReference type="EMBL" id="HJB08567.1"/>
    </source>
</evidence>
<gene>
    <name evidence="2" type="ORF">H9716_12015</name>
</gene>
<feature type="domain" description="Ferrous iron transporter FeoA-like" evidence="1">
    <location>
        <begin position="3"/>
        <end position="69"/>
    </location>
</feature>